<dbReference type="OrthoDB" id="1901675at2759"/>
<keyword evidence="1" id="KW-0520">NAD</keyword>
<dbReference type="AlphaFoldDB" id="A0A2U1PBJ7"/>
<name>A0A2U1PBJ7_ARTAN</name>
<dbReference type="PANTHER" id="PTHR32009:SF133">
    <property type="entry name" value="TIR DOMAIN-CONTAINING PROTEIN"/>
    <property type="match status" value="1"/>
</dbReference>
<gene>
    <name evidence="4" type="ORF">CTI12_AA171830</name>
</gene>
<evidence type="ECO:0000313" key="5">
    <source>
        <dbReference type="Proteomes" id="UP000245207"/>
    </source>
</evidence>
<protein>
    <submittedName>
        <fullName evidence="4">Leucine-rich repeat-containing protein</fullName>
    </submittedName>
</protein>
<dbReference type="GO" id="GO:0007165">
    <property type="term" value="P:signal transduction"/>
    <property type="evidence" value="ECO:0007669"/>
    <property type="project" value="InterPro"/>
</dbReference>
<feature type="region of interest" description="Disordered" evidence="2">
    <location>
        <begin position="304"/>
        <end position="327"/>
    </location>
</feature>
<dbReference type="SMART" id="SM00255">
    <property type="entry name" value="TIR"/>
    <property type="match status" value="1"/>
</dbReference>
<dbReference type="InterPro" id="IPR035897">
    <property type="entry name" value="Toll_tir_struct_dom_sf"/>
</dbReference>
<keyword evidence="5" id="KW-1185">Reference proteome</keyword>
<dbReference type="PROSITE" id="PS50104">
    <property type="entry name" value="TIR"/>
    <property type="match status" value="1"/>
</dbReference>
<reference evidence="4 5" key="1">
    <citation type="journal article" date="2018" name="Mol. Plant">
        <title>The genome of Artemisia annua provides insight into the evolution of Asteraceae family and artemisinin biosynthesis.</title>
        <authorList>
            <person name="Shen Q."/>
            <person name="Zhang L."/>
            <person name="Liao Z."/>
            <person name="Wang S."/>
            <person name="Yan T."/>
            <person name="Shi P."/>
            <person name="Liu M."/>
            <person name="Fu X."/>
            <person name="Pan Q."/>
            <person name="Wang Y."/>
            <person name="Lv Z."/>
            <person name="Lu X."/>
            <person name="Zhang F."/>
            <person name="Jiang W."/>
            <person name="Ma Y."/>
            <person name="Chen M."/>
            <person name="Hao X."/>
            <person name="Li L."/>
            <person name="Tang Y."/>
            <person name="Lv G."/>
            <person name="Zhou Y."/>
            <person name="Sun X."/>
            <person name="Brodelius P.E."/>
            <person name="Rose J.K.C."/>
            <person name="Tang K."/>
        </authorList>
    </citation>
    <scope>NUCLEOTIDE SEQUENCE [LARGE SCALE GENOMIC DNA]</scope>
    <source>
        <strain evidence="5">cv. Huhao1</strain>
        <tissue evidence="4">Leaf</tissue>
    </source>
</reference>
<accession>A0A2U1PBJ7</accession>
<evidence type="ECO:0000259" key="3">
    <source>
        <dbReference type="PROSITE" id="PS50104"/>
    </source>
</evidence>
<evidence type="ECO:0000256" key="1">
    <source>
        <dbReference type="ARBA" id="ARBA00023027"/>
    </source>
</evidence>
<evidence type="ECO:0000313" key="4">
    <source>
        <dbReference type="EMBL" id="PWA83118.1"/>
    </source>
</evidence>
<dbReference type="Proteomes" id="UP000245207">
    <property type="component" value="Unassembled WGS sequence"/>
</dbReference>
<dbReference type="Pfam" id="PF01582">
    <property type="entry name" value="TIR"/>
    <property type="match status" value="1"/>
</dbReference>
<evidence type="ECO:0000256" key="2">
    <source>
        <dbReference type="SAM" id="MobiDB-lite"/>
    </source>
</evidence>
<feature type="domain" description="TIR" evidence="3">
    <location>
        <begin position="401"/>
        <end position="559"/>
    </location>
</feature>
<dbReference type="PANTHER" id="PTHR32009">
    <property type="entry name" value="TMV RESISTANCE PROTEIN N-LIKE"/>
    <property type="match status" value="1"/>
</dbReference>
<dbReference type="EMBL" id="PKPP01001388">
    <property type="protein sequence ID" value="PWA83118.1"/>
    <property type="molecule type" value="Genomic_DNA"/>
</dbReference>
<comment type="caution">
    <text evidence="4">The sequence shown here is derived from an EMBL/GenBank/DDBJ whole genome shotgun (WGS) entry which is preliminary data.</text>
</comment>
<dbReference type="InterPro" id="IPR000157">
    <property type="entry name" value="TIR_dom"/>
</dbReference>
<proteinExistence type="predicted"/>
<organism evidence="4 5">
    <name type="scientific">Artemisia annua</name>
    <name type="common">Sweet wormwood</name>
    <dbReference type="NCBI Taxonomy" id="35608"/>
    <lineage>
        <taxon>Eukaryota</taxon>
        <taxon>Viridiplantae</taxon>
        <taxon>Streptophyta</taxon>
        <taxon>Embryophyta</taxon>
        <taxon>Tracheophyta</taxon>
        <taxon>Spermatophyta</taxon>
        <taxon>Magnoliopsida</taxon>
        <taxon>eudicotyledons</taxon>
        <taxon>Gunneridae</taxon>
        <taxon>Pentapetalae</taxon>
        <taxon>asterids</taxon>
        <taxon>campanulids</taxon>
        <taxon>Asterales</taxon>
        <taxon>Asteraceae</taxon>
        <taxon>Asteroideae</taxon>
        <taxon>Anthemideae</taxon>
        <taxon>Artemisiinae</taxon>
        <taxon>Artemisia</taxon>
    </lineage>
</organism>
<dbReference type="SUPFAM" id="SSF52200">
    <property type="entry name" value="Toll/Interleukin receptor TIR domain"/>
    <property type="match status" value="1"/>
</dbReference>
<dbReference type="Gene3D" id="3.40.50.10140">
    <property type="entry name" value="Toll/interleukin-1 receptor homology (TIR) domain"/>
    <property type="match status" value="1"/>
</dbReference>
<sequence>MLTEDDLGHMNWLRAYQDREVCLVGDDDLTKGRTLYLQMLYEFSIMSISLPDIDKPNMIPENEYTSEDPLLSFEIPESHRNRKLKGLNLTFKYTLQGDEWVWFARIRTNNGVNLIYNAKVFGKPAADEVGIWLSYWPIGKSLRVGDEVNVSIIVTNGLEINGCGASLVYAGEEDEDEYVEDSNKSFVENHESFEDANDFYKDNNEHADILGGDISGFKLSKGTYYLCRRDYSQLMEVGRLTPNWFRDLVGDTIDYTEIGGWRKTGRPDQPYRSYRKLKTDGCIIYGPHLEELYKIEELSESSLSDKTEECTSEFSKDATKDKDESADLETTNLSKSFDFNEIWESTSIPHGDSAATKDNDESANLETTNLSKAFDSDEIWESTSIPHGDSAATKATKTLGSSYDVFVSFQGEDTRNSFTNHLYDALKKAGISTSLDIEAIHRGEKLESQIKTQIEQSKVSIVVISEAYATSALCLDELAFILEQRRRRNHQILPVFYNVIPSDIWREYGSLSFIVDDTSIWTNHNRQRWKEALKDVANISGMLISRYVSLFLSHNLVLFSSVTT</sequence>
<feature type="compositionally biased region" description="Basic and acidic residues" evidence="2">
    <location>
        <begin position="304"/>
        <end position="325"/>
    </location>
</feature>